<dbReference type="Proteomes" id="UP000772618">
    <property type="component" value="Unassembled WGS sequence"/>
</dbReference>
<reference evidence="4 5" key="1">
    <citation type="submission" date="2021-05" db="EMBL/GenBank/DDBJ databases">
        <title>A Polyphasic approach of four new species of the genus Ohtaekwangia: Ohtaekwangia histidinii sp. nov., Ohtaekwangia cretensis sp. nov., Ohtaekwangia indiensis sp. nov., Ohtaekwangia reichenbachii sp. nov. from diverse environment.</title>
        <authorList>
            <person name="Octaviana S."/>
        </authorList>
    </citation>
    <scope>NUCLEOTIDE SEQUENCE [LARGE SCALE GENOMIC DNA]</scope>
    <source>
        <strain evidence="4 5">PWU20</strain>
    </source>
</reference>
<dbReference type="Gene3D" id="1.50.10.100">
    <property type="entry name" value="Chondroitin AC/alginate lyase"/>
    <property type="match status" value="1"/>
</dbReference>
<proteinExistence type="predicted"/>
<feature type="domain" description="Alginate lyase" evidence="3">
    <location>
        <begin position="80"/>
        <end position="355"/>
    </location>
</feature>
<gene>
    <name evidence="4" type="ORF">KK060_10795</name>
</gene>
<evidence type="ECO:0000256" key="2">
    <source>
        <dbReference type="ARBA" id="ARBA00023239"/>
    </source>
</evidence>
<evidence type="ECO:0000259" key="3">
    <source>
        <dbReference type="Pfam" id="PF05426"/>
    </source>
</evidence>
<evidence type="ECO:0000313" key="4">
    <source>
        <dbReference type="EMBL" id="MBT1703770.1"/>
    </source>
</evidence>
<dbReference type="RefSeq" id="WP_254153732.1">
    <property type="nucleotide sequence ID" value="NZ_JAHESD010000020.1"/>
</dbReference>
<dbReference type="GO" id="GO:0016829">
    <property type="term" value="F:lyase activity"/>
    <property type="evidence" value="ECO:0007669"/>
    <property type="project" value="UniProtKB-KW"/>
</dbReference>
<protein>
    <submittedName>
        <fullName evidence="4">Alginate lyase family protein</fullName>
    </submittedName>
</protein>
<sequence>MRIFIIKVCSIAIILSITCIFWAQAQFFKQPETFIVDMAVLQASKKNILNGDEALKEALDNLVAEADESLLHRPYSVVYKSKIPPSGSKHDYMSVGPYWWPDTTKANGLPYIRRDGEENPERHTIKDADYLKALAHDVKLLGLTFYFTEDEKYAQHAASLLKTWFLNKETKMNPNLNFGQAIPGITEGRGIGLIDTKPLVDVVDGVQLIKNSKAWTSSDHKELLKWFKEFMTWMMTSTLGKDELDEHNNHGTYYDLQVVSFALFTNQKELARKIIMEQTIPRIAEQIKQDGSQPHELARTKSWGYASMNLKGFFGLARLSEHLEIDLWNYETSDHKSIKKAFEWMLPYVKEELQWTYQQIEPIQWKSFLPLIIIAEPHYPNLDLTPVINKLKTENSNSVLFITHSVFY</sequence>
<accession>A0ABS5VQP7</accession>
<dbReference type="SUPFAM" id="SSF48230">
    <property type="entry name" value="Chondroitin AC/alginate lyase"/>
    <property type="match status" value="1"/>
</dbReference>
<comment type="caution">
    <text evidence="4">The sequence shown here is derived from an EMBL/GenBank/DDBJ whole genome shotgun (WGS) entry which is preliminary data.</text>
</comment>
<dbReference type="InterPro" id="IPR008929">
    <property type="entry name" value="Chondroitin_lyas"/>
</dbReference>
<dbReference type="EMBL" id="JAHESD010000020">
    <property type="protein sequence ID" value="MBT1703770.1"/>
    <property type="molecule type" value="Genomic_DNA"/>
</dbReference>
<name>A0ABS5VQP7_9BACT</name>
<dbReference type="Pfam" id="PF05426">
    <property type="entry name" value="Alginate_lyase"/>
    <property type="match status" value="1"/>
</dbReference>
<organism evidence="4 5">
    <name type="scientific">Chryseosolibacter indicus</name>
    <dbReference type="NCBI Taxonomy" id="2782351"/>
    <lineage>
        <taxon>Bacteria</taxon>
        <taxon>Pseudomonadati</taxon>
        <taxon>Bacteroidota</taxon>
        <taxon>Cytophagia</taxon>
        <taxon>Cytophagales</taxon>
        <taxon>Chryseotaleaceae</taxon>
        <taxon>Chryseosolibacter</taxon>
    </lineage>
</organism>
<evidence type="ECO:0000256" key="1">
    <source>
        <dbReference type="ARBA" id="ARBA00022729"/>
    </source>
</evidence>
<keyword evidence="1" id="KW-0732">Signal</keyword>
<evidence type="ECO:0000313" key="5">
    <source>
        <dbReference type="Proteomes" id="UP000772618"/>
    </source>
</evidence>
<keyword evidence="2 4" id="KW-0456">Lyase</keyword>
<dbReference type="InterPro" id="IPR008397">
    <property type="entry name" value="Alginate_lyase_dom"/>
</dbReference>
<keyword evidence="5" id="KW-1185">Reference proteome</keyword>